<gene>
    <name evidence="6" type="ORF">M513_02956</name>
    <name evidence="7" type="ORF">M514_02956</name>
</gene>
<feature type="chain" id="PRO_5010405395" description="BPTI/Kunitz inhibitor domain-containing protein" evidence="4">
    <location>
        <begin position="19"/>
        <end position="268"/>
    </location>
</feature>
<dbReference type="Proteomes" id="UP000030758">
    <property type="component" value="Unassembled WGS sequence"/>
</dbReference>
<keyword evidence="2" id="KW-0722">Serine protease inhibitor</keyword>
<feature type="domain" description="BPTI/Kunitz inhibitor" evidence="5">
    <location>
        <begin position="23"/>
        <end position="73"/>
    </location>
</feature>
<dbReference type="FunFam" id="4.10.410.10:FF:000040">
    <property type="entry name" value="Serine protease inhibitor, putative"/>
    <property type="match status" value="1"/>
</dbReference>
<dbReference type="PANTHER" id="PTHR10083:SF328">
    <property type="entry name" value="TISSUE FACTOR PATHWAY INHIBITOR"/>
    <property type="match status" value="1"/>
</dbReference>
<evidence type="ECO:0000313" key="7">
    <source>
        <dbReference type="EMBL" id="KFD69166.1"/>
    </source>
</evidence>
<dbReference type="CDD" id="cd00109">
    <property type="entry name" value="Kunitz-type"/>
    <property type="match status" value="4"/>
</dbReference>
<feature type="signal peptide" evidence="4">
    <location>
        <begin position="1"/>
        <end position="18"/>
    </location>
</feature>
<dbReference type="SUPFAM" id="SSF57362">
    <property type="entry name" value="BPTI-like"/>
    <property type="match status" value="4"/>
</dbReference>
<dbReference type="GO" id="GO:0005615">
    <property type="term" value="C:extracellular space"/>
    <property type="evidence" value="ECO:0007669"/>
    <property type="project" value="TreeGrafter"/>
</dbReference>
<accession>A0A085NI70</accession>
<dbReference type="AlphaFoldDB" id="A0A085NI70"/>
<dbReference type="GO" id="GO:0004867">
    <property type="term" value="F:serine-type endopeptidase inhibitor activity"/>
    <property type="evidence" value="ECO:0007669"/>
    <property type="project" value="UniProtKB-KW"/>
</dbReference>
<evidence type="ECO:0000313" key="8">
    <source>
        <dbReference type="Proteomes" id="UP000030764"/>
    </source>
</evidence>
<feature type="domain" description="BPTI/Kunitz inhibitor" evidence="5">
    <location>
        <begin position="154"/>
        <end position="204"/>
    </location>
</feature>
<protein>
    <recommendedName>
        <fullName evidence="5">BPTI/Kunitz inhibitor domain-containing protein</fullName>
    </recommendedName>
</protein>
<organism evidence="7">
    <name type="scientific">Trichuris suis</name>
    <name type="common">pig whipworm</name>
    <dbReference type="NCBI Taxonomy" id="68888"/>
    <lineage>
        <taxon>Eukaryota</taxon>
        <taxon>Metazoa</taxon>
        <taxon>Ecdysozoa</taxon>
        <taxon>Nematoda</taxon>
        <taxon>Enoplea</taxon>
        <taxon>Dorylaimia</taxon>
        <taxon>Trichinellida</taxon>
        <taxon>Trichuridae</taxon>
        <taxon>Trichuris</taxon>
    </lineage>
</organism>
<feature type="domain" description="BPTI/Kunitz inhibitor" evidence="5">
    <location>
        <begin position="214"/>
        <end position="264"/>
    </location>
</feature>
<evidence type="ECO:0000259" key="5">
    <source>
        <dbReference type="PROSITE" id="PS50279"/>
    </source>
</evidence>
<dbReference type="InterPro" id="IPR002223">
    <property type="entry name" value="Kunitz_BPTI"/>
</dbReference>
<dbReference type="PROSITE" id="PS50279">
    <property type="entry name" value="BPTI_KUNITZ_2"/>
    <property type="match status" value="4"/>
</dbReference>
<dbReference type="FunFam" id="4.10.410.10:FF:000004">
    <property type="entry name" value="Tissue factor pathway inhibitor"/>
    <property type="match status" value="2"/>
</dbReference>
<evidence type="ECO:0000256" key="3">
    <source>
        <dbReference type="ARBA" id="ARBA00023157"/>
    </source>
</evidence>
<dbReference type="EMBL" id="KL363195">
    <property type="protein sequence ID" value="KFD56178.1"/>
    <property type="molecule type" value="Genomic_DNA"/>
</dbReference>
<dbReference type="SMART" id="SM00131">
    <property type="entry name" value="KU"/>
    <property type="match status" value="4"/>
</dbReference>
<dbReference type="PROSITE" id="PS00280">
    <property type="entry name" value="BPTI_KUNITZ_1"/>
    <property type="match status" value="2"/>
</dbReference>
<dbReference type="Proteomes" id="UP000030764">
    <property type="component" value="Unassembled WGS sequence"/>
</dbReference>
<dbReference type="EMBL" id="KL367498">
    <property type="protein sequence ID" value="KFD69166.1"/>
    <property type="molecule type" value="Genomic_DNA"/>
</dbReference>
<name>A0A085NI70_9BILA</name>
<dbReference type="Pfam" id="PF00014">
    <property type="entry name" value="Kunitz_BPTI"/>
    <property type="match status" value="4"/>
</dbReference>
<dbReference type="PANTHER" id="PTHR10083">
    <property type="entry name" value="KUNITZ-TYPE PROTEASE INHIBITOR-RELATED"/>
    <property type="match status" value="1"/>
</dbReference>
<evidence type="ECO:0000256" key="4">
    <source>
        <dbReference type="SAM" id="SignalP"/>
    </source>
</evidence>
<dbReference type="PRINTS" id="PR00759">
    <property type="entry name" value="BASICPTASE"/>
</dbReference>
<keyword evidence="1" id="KW-0646">Protease inhibitor</keyword>
<evidence type="ECO:0000256" key="1">
    <source>
        <dbReference type="ARBA" id="ARBA00022690"/>
    </source>
</evidence>
<keyword evidence="8" id="KW-1185">Reference proteome</keyword>
<sequence length="268" mass="30394">MKTTAIILLFFGATLTLQQENPCKLPYETGPCKASFTKYYYDWDSKQCLEFMYGGCEGNANRFESVDECYESCPGAEQESDNPCELDPEPGPCKALFTKYYYNKESKRCETFTYGGCQGNANNFETQKECEEKCLDKKEDVPPADLEAPTDDACTLPKDSGPCKASFRKWFFDTRKKVCRMFIYGGCDGNANRFETKEECQKRCVDTLPASVICRLPYAMGSCSSKIRRFFYDFETEQCKAFTYTGCEGNANNFPTAYACYSKCGPVE</sequence>
<feature type="domain" description="BPTI/Kunitz inhibitor" evidence="5">
    <location>
        <begin position="84"/>
        <end position="134"/>
    </location>
</feature>
<evidence type="ECO:0000313" key="6">
    <source>
        <dbReference type="EMBL" id="KFD56178.1"/>
    </source>
</evidence>
<keyword evidence="4" id="KW-0732">Signal</keyword>
<evidence type="ECO:0000256" key="2">
    <source>
        <dbReference type="ARBA" id="ARBA00022900"/>
    </source>
</evidence>
<dbReference type="InterPro" id="IPR020901">
    <property type="entry name" value="Prtase_inh_Kunz-CS"/>
</dbReference>
<reference evidence="7 8" key="1">
    <citation type="journal article" date="2014" name="Nat. Genet.">
        <title>Genome and transcriptome of the porcine whipworm Trichuris suis.</title>
        <authorList>
            <person name="Jex A.R."/>
            <person name="Nejsum P."/>
            <person name="Schwarz E.M."/>
            <person name="Hu L."/>
            <person name="Young N.D."/>
            <person name="Hall R.S."/>
            <person name="Korhonen P.K."/>
            <person name="Liao S."/>
            <person name="Thamsborg S."/>
            <person name="Xia J."/>
            <person name="Xu P."/>
            <person name="Wang S."/>
            <person name="Scheerlinck J.P."/>
            <person name="Hofmann A."/>
            <person name="Sternberg P.W."/>
            <person name="Wang J."/>
            <person name="Gasser R.B."/>
        </authorList>
    </citation>
    <scope>NUCLEOTIDE SEQUENCE [LARGE SCALE GENOMIC DNA]</scope>
    <source>
        <strain evidence="7">DCEP-RM93F</strain>
        <strain evidence="6">DCEP-RM93M</strain>
    </source>
</reference>
<dbReference type="InterPro" id="IPR050098">
    <property type="entry name" value="TFPI/VKTCI-like"/>
</dbReference>
<dbReference type="InterPro" id="IPR036880">
    <property type="entry name" value="Kunitz_BPTI_sf"/>
</dbReference>
<keyword evidence="3" id="KW-1015">Disulfide bond</keyword>
<proteinExistence type="predicted"/>
<dbReference type="Gene3D" id="4.10.410.10">
    <property type="entry name" value="Pancreatic trypsin inhibitor Kunitz domain"/>
    <property type="match status" value="4"/>
</dbReference>